<comment type="caution">
    <text evidence="2">The sequence shown here is derived from an EMBL/GenBank/DDBJ whole genome shotgun (WGS) entry which is preliminary data.</text>
</comment>
<dbReference type="InterPro" id="IPR036047">
    <property type="entry name" value="F-box-like_dom_sf"/>
</dbReference>
<dbReference type="PANTHER" id="PTHR31900:SF34">
    <property type="entry name" value="EMB|CAB62440.1-RELATED"/>
    <property type="match status" value="1"/>
</dbReference>
<dbReference type="Gene3D" id="3.80.10.10">
    <property type="entry name" value="Ribonuclease Inhibitor"/>
    <property type="match status" value="1"/>
</dbReference>
<dbReference type="EMBL" id="JAUHHV010000009">
    <property type="protein sequence ID" value="KAK1411847.1"/>
    <property type="molecule type" value="Genomic_DNA"/>
</dbReference>
<evidence type="ECO:0000313" key="3">
    <source>
        <dbReference type="Proteomes" id="UP001229421"/>
    </source>
</evidence>
<dbReference type="Pfam" id="PF24758">
    <property type="entry name" value="LRR_At5g56370"/>
    <property type="match status" value="1"/>
</dbReference>
<reference evidence="2" key="1">
    <citation type="journal article" date="2023" name="bioRxiv">
        <title>Improved chromosome-level genome assembly for marigold (Tagetes erecta).</title>
        <authorList>
            <person name="Jiang F."/>
            <person name="Yuan L."/>
            <person name="Wang S."/>
            <person name="Wang H."/>
            <person name="Xu D."/>
            <person name="Wang A."/>
            <person name="Fan W."/>
        </authorList>
    </citation>
    <scope>NUCLEOTIDE SEQUENCE</scope>
    <source>
        <strain evidence="2">WSJ</strain>
        <tissue evidence="2">Leaf</tissue>
    </source>
</reference>
<dbReference type="PANTHER" id="PTHR31900">
    <property type="entry name" value="F-BOX/RNI SUPERFAMILY PROTEIN-RELATED"/>
    <property type="match status" value="1"/>
</dbReference>
<dbReference type="SUPFAM" id="SSF52047">
    <property type="entry name" value="RNI-like"/>
    <property type="match status" value="1"/>
</dbReference>
<proteinExistence type="predicted"/>
<accession>A0AAD8JWH3</accession>
<gene>
    <name evidence="2" type="ORF">QVD17_32644</name>
</gene>
<dbReference type="InterPro" id="IPR001810">
    <property type="entry name" value="F-box_dom"/>
</dbReference>
<organism evidence="2 3">
    <name type="scientific">Tagetes erecta</name>
    <name type="common">African marigold</name>
    <dbReference type="NCBI Taxonomy" id="13708"/>
    <lineage>
        <taxon>Eukaryota</taxon>
        <taxon>Viridiplantae</taxon>
        <taxon>Streptophyta</taxon>
        <taxon>Embryophyta</taxon>
        <taxon>Tracheophyta</taxon>
        <taxon>Spermatophyta</taxon>
        <taxon>Magnoliopsida</taxon>
        <taxon>eudicotyledons</taxon>
        <taxon>Gunneridae</taxon>
        <taxon>Pentapetalae</taxon>
        <taxon>asterids</taxon>
        <taxon>campanulids</taxon>
        <taxon>Asterales</taxon>
        <taxon>Asteraceae</taxon>
        <taxon>Asteroideae</taxon>
        <taxon>Heliantheae alliance</taxon>
        <taxon>Tageteae</taxon>
        <taxon>Tagetes</taxon>
    </lineage>
</organism>
<dbReference type="Pfam" id="PF00646">
    <property type="entry name" value="F-box"/>
    <property type="match status" value="1"/>
</dbReference>
<feature type="domain" description="FBD" evidence="1">
    <location>
        <begin position="376"/>
        <end position="444"/>
    </location>
</feature>
<keyword evidence="3" id="KW-1185">Reference proteome</keyword>
<evidence type="ECO:0000313" key="2">
    <source>
        <dbReference type="EMBL" id="KAK1411847.1"/>
    </source>
</evidence>
<dbReference type="InterPro" id="IPR055411">
    <property type="entry name" value="LRR_FXL15/At3g58940/PEG3-like"/>
</dbReference>
<name>A0AAD8JWH3_TARER</name>
<evidence type="ECO:0000259" key="1">
    <source>
        <dbReference type="SMART" id="SM00579"/>
    </source>
</evidence>
<protein>
    <recommendedName>
        <fullName evidence="1">FBD domain-containing protein</fullName>
    </recommendedName>
</protein>
<dbReference type="SUPFAM" id="SSF81383">
    <property type="entry name" value="F-box domain"/>
    <property type="match status" value="1"/>
</dbReference>
<sequence length="444" mass="51533">MILRSNKVLIKNPNEEDFISKLHDSLLIQILSLLPEPDANRTRILSNRWKNLWSFLPNLHFVMPFCWSIEEINKFHDSVDQTLAARDRMPIQRFYLYCSKNCDYDRVYNWLCKVVKCKVEEIELRFPADRFKVKFCWDLFKSCTSLVRLTLRGEFVLHVVENELLFPCLKRIDLVSIVYSGDESFANLVSGCPVLEELFVERQLIGQFDNMETFMVKSSSLKRLRLSFALCVIGVYKVVIDAPKLEYLNILDVMSTDYSLTKPLSLTEAHIRTLADGRVESVAQLMACLSSVKILTLTDSTLMALSYVYGLNMPVFPNLVKFVVGIDVIWGWNILPALLDSMPNLEHITFADGLLPFPRAQHIFNMRWSSPTQVPACLPFKMKEIIIENRETISPEEFNLIRYLLKYSNNLETLTMNAHKIGPRRREQVLKFFRGSKSCRIEFV</sequence>
<dbReference type="Proteomes" id="UP001229421">
    <property type="component" value="Unassembled WGS sequence"/>
</dbReference>
<dbReference type="AlphaFoldDB" id="A0AAD8JWH3"/>
<dbReference type="InterPro" id="IPR050232">
    <property type="entry name" value="FBL13/AtMIF1-like"/>
</dbReference>
<dbReference type="InterPro" id="IPR032675">
    <property type="entry name" value="LRR_dom_sf"/>
</dbReference>
<dbReference type="InterPro" id="IPR006566">
    <property type="entry name" value="FBD"/>
</dbReference>
<dbReference type="SMART" id="SM00579">
    <property type="entry name" value="FBD"/>
    <property type="match status" value="1"/>
</dbReference>